<reference evidence="1 2" key="1">
    <citation type="submission" date="2014-04" db="EMBL/GenBank/DDBJ databases">
        <authorList>
            <consortium name="DOE Joint Genome Institute"/>
            <person name="Kuo A."/>
            <person name="Kohler A."/>
            <person name="Costa M.D."/>
            <person name="Nagy L.G."/>
            <person name="Floudas D."/>
            <person name="Copeland A."/>
            <person name="Barry K.W."/>
            <person name="Cichocki N."/>
            <person name="Veneault-Fourrey C."/>
            <person name="LaButti K."/>
            <person name="Lindquist E.A."/>
            <person name="Lipzen A."/>
            <person name="Lundell T."/>
            <person name="Morin E."/>
            <person name="Murat C."/>
            <person name="Sun H."/>
            <person name="Tunlid A."/>
            <person name="Henrissat B."/>
            <person name="Grigoriev I.V."/>
            <person name="Hibbett D.S."/>
            <person name="Martin F."/>
            <person name="Nordberg H.P."/>
            <person name="Cantor M.N."/>
            <person name="Hua S.X."/>
        </authorList>
    </citation>
    <scope>NUCLEOTIDE SEQUENCE [LARGE SCALE GENOMIC DNA]</scope>
    <source>
        <strain evidence="1 2">441</strain>
    </source>
</reference>
<name>A0A0C9Y5W3_9AGAM</name>
<organism evidence="1 2">
    <name type="scientific">Pisolithus microcarpus 441</name>
    <dbReference type="NCBI Taxonomy" id="765257"/>
    <lineage>
        <taxon>Eukaryota</taxon>
        <taxon>Fungi</taxon>
        <taxon>Dikarya</taxon>
        <taxon>Basidiomycota</taxon>
        <taxon>Agaricomycotina</taxon>
        <taxon>Agaricomycetes</taxon>
        <taxon>Agaricomycetidae</taxon>
        <taxon>Boletales</taxon>
        <taxon>Sclerodermatineae</taxon>
        <taxon>Pisolithaceae</taxon>
        <taxon>Pisolithus</taxon>
    </lineage>
</organism>
<sequence>MPFYAMLPSIQDSRRRRSPLPKPHPCRRWLLHLRIIHSVGVLTYDQMRSTPLALRMSAEMYTQVMVNTPDAVLCVDSNCCDLAVVDFRVYFHDRVWGSYQAPLWFT</sequence>
<accession>A0A0C9Y5W3</accession>
<protein>
    <submittedName>
        <fullName evidence="1">Uncharacterized protein</fullName>
    </submittedName>
</protein>
<reference evidence="2" key="2">
    <citation type="submission" date="2015-01" db="EMBL/GenBank/DDBJ databases">
        <title>Evolutionary Origins and Diversification of the Mycorrhizal Mutualists.</title>
        <authorList>
            <consortium name="DOE Joint Genome Institute"/>
            <consortium name="Mycorrhizal Genomics Consortium"/>
            <person name="Kohler A."/>
            <person name="Kuo A."/>
            <person name="Nagy L.G."/>
            <person name="Floudas D."/>
            <person name="Copeland A."/>
            <person name="Barry K.W."/>
            <person name="Cichocki N."/>
            <person name="Veneault-Fourrey C."/>
            <person name="LaButti K."/>
            <person name="Lindquist E.A."/>
            <person name="Lipzen A."/>
            <person name="Lundell T."/>
            <person name="Morin E."/>
            <person name="Murat C."/>
            <person name="Riley R."/>
            <person name="Ohm R."/>
            <person name="Sun H."/>
            <person name="Tunlid A."/>
            <person name="Henrissat B."/>
            <person name="Grigoriev I.V."/>
            <person name="Hibbett D.S."/>
            <person name="Martin F."/>
        </authorList>
    </citation>
    <scope>NUCLEOTIDE SEQUENCE [LARGE SCALE GENOMIC DNA]</scope>
    <source>
        <strain evidence="2">441</strain>
    </source>
</reference>
<dbReference type="HOGENOM" id="CLU_2224263_0_0_1"/>
<keyword evidence="2" id="KW-1185">Reference proteome</keyword>
<proteinExistence type="predicted"/>
<dbReference type="EMBL" id="KN834088">
    <property type="protein sequence ID" value="KIK12376.1"/>
    <property type="molecule type" value="Genomic_DNA"/>
</dbReference>
<dbReference type="OrthoDB" id="10586499at2759"/>
<dbReference type="Proteomes" id="UP000054018">
    <property type="component" value="Unassembled WGS sequence"/>
</dbReference>
<evidence type="ECO:0000313" key="2">
    <source>
        <dbReference type="Proteomes" id="UP000054018"/>
    </source>
</evidence>
<gene>
    <name evidence="1" type="ORF">PISMIDRAFT_452895</name>
</gene>
<evidence type="ECO:0000313" key="1">
    <source>
        <dbReference type="EMBL" id="KIK12376.1"/>
    </source>
</evidence>
<dbReference type="AlphaFoldDB" id="A0A0C9Y5W3"/>